<comment type="caution">
    <text evidence="3">The sequence shown here is derived from an EMBL/GenBank/DDBJ whole genome shotgun (WGS) entry which is preliminary data.</text>
</comment>
<protein>
    <submittedName>
        <fullName evidence="3">ParB</fullName>
    </submittedName>
</protein>
<dbReference type="InterPro" id="IPR014884">
    <property type="entry name" value="ParB_fam_C"/>
</dbReference>
<sequence>MNKNSWGRQVDKNTLLGKKEIGKVNQTNNLGSKISSKPKTFRLEGGVVPASLRVINSENILLETEIHPLNPRNQDALDDISVKNTLESISKNGIDTDCLGIWSDDESKILIIEGSVRRYCAIKTEQCYPIWVLPAKSATNKDIRRLIADASDKKKHSLRERGEAYWKEALELTDKIDSMTNEELSELLSVGRETLRKALQAFHIDMRLLKILPDYEGVQNAIYPKLAKIEKHLKKNSVSIDLFIQEVESSPELNNIKEMENTVDIQQQILTVMEALAFKARLKKTSKWHTNDLVQFEQKNKFARKSISANGESVRFEFGRINSDLIEDIEELIMRKLQ</sequence>
<dbReference type="GO" id="GO:0003677">
    <property type="term" value="F:DNA binding"/>
    <property type="evidence" value="ECO:0007669"/>
    <property type="project" value="UniProtKB-KW"/>
</dbReference>
<reference evidence="3 4" key="1">
    <citation type="journal article" date="2012" name="Int. J. Syst. Evol. Microbiol.">
        <title>Vibrio caribbeanicus sp. nov., isolated from the marine sponge Scleritoderma cyanea.</title>
        <authorList>
            <person name="Hoffmann M."/>
            <person name="Monday S.R."/>
            <person name="Allard M.W."/>
            <person name="Strain E.A."/>
            <person name="Whittaker P."/>
            <person name="Naum M."/>
            <person name="McCarthy P.J."/>
            <person name="Lopez J.V."/>
            <person name="Fischer M."/>
            <person name="Brown E.W."/>
        </authorList>
    </citation>
    <scope>NUCLEOTIDE SEQUENCE [LARGE SCALE GENOMIC DNA]</scope>
    <source>
        <strain evidence="3 4">ATCC 700023</strain>
    </source>
</reference>
<dbReference type="Gene3D" id="1.10.10.2830">
    <property type="match status" value="1"/>
</dbReference>
<dbReference type="EMBL" id="AFWF01000027">
    <property type="protein sequence ID" value="EGU47178.1"/>
    <property type="molecule type" value="Genomic_DNA"/>
</dbReference>
<keyword evidence="1" id="KW-0238">DNA-binding</keyword>
<gene>
    <name evidence="3" type="ORF">VII00023_19059</name>
</gene>
<evidence type="ECO:0000259" key="2">
    <source>
        <dbReference type="Pfam" id="PF08775"/>
    </source>
</evidence>
<keyword evidence="4" id="KW-1185">Reference proteome</keyword>
<organism evidence="3 4">
    <name type="scientific">Vibrio ichthyoenteri ATCC 700023</name>
    <dbReference type="NCBI Taxonomy" id="870968"/>
    <lineage>
        <taxon>Bacteria</taxon>
        <taxon>Pseudomonadati</taxon>
        <taxon>Pseudomonadota</taxon>
        <taxon>Gammaproteobacteria</taxon>
        <taxon>Vibrionales</taxon>
        <taxon>Vibrionaceae</taxon>
        <taxon>Vibrio</taxon>
    </lineage>
</organism>
<evidence type="ECO:0000313" key="3">
    <source>
        <dbReference type="EMBL" id="EGU47178.1"/>
    </source>
</evidence>
<dbReference type="PANTHER" id="PTHR38973">
    <property type="entry name" value="PLASMID PARTITIONING CONTROL PROTEIN-RELATED"/>
    <property type="match status" value="1"/>
</dbReference>
<dbReference type="PANTHER" id="PTHR38973:SF1">
    <property type="entry name" value="PLASMID PARTITION PROTEIN B"/>
    <property type="match status" value="1"/>
</dbReference>
<dbReference type="Proteomes" id="UP000004605">
    <property type="component" value="Unassembled WGS sequence"/>
</dbReference>
<dbReference type="Pfam" id="PF08775">
    <property type="entry name" value="ParB"/>
    <property type="match status" value="1"/>
</dbReference>
<proteinExistence type="predicted"/>
<dbReference type="RefSeq" id="WP_006710723.1">
    <property type="nucleotide sequence ID" value="NZ_AFWF01000027.1"/>
</dbReference>
<evidence type="ECO:0000313" key="4">
    <source>
        <dbReference type="Proteomes" id="UP000004605"/>
    </source>
</evidence>
<name>F9RXX8_9VIBR</name>
<dbReference type="AlphaFoldDB" id="F9RXX8"/>
<feature type="domain" description="ParB protein family C-terminal" evidence="2">
    <location>
        <begin position="223"/>
        <end position="335"/>
    </location>
</feature>
<evidence type="ECO:0000256" key="1">
    <source>
        <dbReference type="ARBA" id="ARBA00023125"/>
    </source>
</evidence>
<dbReference type="OrthoDB" id="5719994at2"/>
<accession>F9RXX8</accession>